<protein>
    <submittedName>
        <fullName evidence="8">Phosphoketolase pyrophosphate</fullName>
        <ecNumber evidence="8">4.1.2.9</ecNumber>
    </submittedName>
</protein>
<dbReference type="PROSITE" id="PS60003">
    <property type="entry name" value="PHOSPHOKETOLASE_2"/>
    <property type="match status" value="1"/>
</dbReference>
<name>A0A0B7NXS6_PROFF</name>
<dbReference type="InterPro" id="IPR019789">
    <property type="entry name" value="Xul5P/Fru6P_PKetolase_ThDP_BS"/>
</dbReference>
<dbReference type="PANTHER" id="PTHR31273">
    <property type="entry name" value="PHOSPHOKETOLASE-RELATED"/>
    <property type="match status" value="1"/>
</dbReference>
<dbReference type="Gene3D" id="3.40.50.920">
    <property type="match status" value="1"/>
</dbReference>
<keyword evidence="4 8" id="KW-0456">Lyase</keyword>
<accession>A0A0B7NXS6</accession>
<keyword evidence="3" id="KW-0786">Thiamine pyrophosphate</keyword>
<evidence type="ECO:0000259" key="7">
    <source>
        <dbReference type="Pfam" id="PF09364"/>
    </source>
</evidence>
<feature type="domain" description="Xylulose 5-phosphate/Fructose 6-phosphate phosphoketolase C-terminal" evidence="6">
    <location>
        <begin position="586"/>
        <end position="788"/>
    </location>
</feature>
<dbReference type="EC" id="4.1.2.9" evidence="8"/>
<evidence type="ECO:0000313" key="8">
    <source>
        <dbReference type="EMBL" id="CEP25834.1"/>
    </source>
</evidence>
<evidence type="ECO:0000256" key="2">
    <source>
        <dbReference type="ARBA" id="ARBA00005623"/>
    </source>
</evidence>
<dbReference type="PROSITE" id="PS60002">
    <property type="entry name" value="PHOSPHOKETOLASE_1"/>
    <property type="match status" value="1"/>
</dbReference>
<dbReference type="InterPro" id="IPR019790">
    <property type="entry name" value="Xul5P/Fru6P_PKetolase_CS"/>
</dbReference>
<dbReference type="GO" id="GO:0050193">
    <property type="term" value="F:phosphoketolase activity"/>
    <property type="evidence" value="ECO:0007669"/>
    <property type="project" value="UniProtKB-EC"/>
</dbReference>
<evidence type="ECO:0000256" key="4">
    <source>
        <dbReference type="ARBA" id="ARBA00023239"/>
    </source>
</evidence>
<dbReference type="Gene3D" id="3.40.50.970">
    <property type="match status" value="2"/>
</dbReference>
<dbReference type="Pfam" id="PF09364">
    <property type="entry name" value="XFP_N"/>
    <property type="match status" value="1"/>
</dbReference>
<gene>
    <name evidence="8" type="primary">phk</name>
    <name evidence="8" type="ORF">PFCIRM138_02615</name>
</gene>
<dbReference type="InterPro" id="IPR005593">
    <property type="entry name" value="Xul5P/Fru6P_PKetolase"/>
</dbReference>
<dbReference type="EMBL" id="LM676387">
    <property type="protein sequence ID" value="CEP25834.1"/>
    <property type="molecule type" value="Genomic_DNA"/>
</dbReference>
<sequence length="876" mass="96748">MSSVPSLSIDEMHQVDAWWRACNYLVAGQIYLQENPLLKRPLTPEDIKPRLLGHWGTSAGLGFIYAHLNRLIRHTGQDMIYIAGPGHGGPALVAAGYLEGTYTEIYPRVTRDEEGMRRLFRQFSTPGGIPSHASVTTPGSIHEGGELGYALSHGFGAVFDNPDLIAATVVGDGEAETGPAEGGWKGISFLNPVTDGAVLPILHLNGAKISGPTVQARKEPVELQELYEGHGYEVVWVEGSDLPWMHARFADALTYCYDRIKEIQAEARGGSWDGEMPAWPMIILRSPKGWTGPRIVDGNQVEGTWRAHQVPLAGVKTNAAHREQLEDWMRSYRIDELFGPDGTPTELVRANNPEGTKRMSASPYANGGVLSQELDLPDFHDYAVDVTPGTRATERLESTRKLGEYMRDIYTRNPTNFRLFCPDETNSNRLGAVFEVSDRTFMEPTDMLDVKLSNTGRVMEVLSEHNCHGWLDGYTLTGRHGMFATYEAFAMVSASMTMQQAKWLEGAYNLEWRAKVPSTNILLSSTCWRNDHNGFSHQSPELLSLVLNMRGTVSRIYLPPDANCLLDIADHCFKSRSYVNLIVQDKQPQPQWLSMPEAVEHCTRGYGIWDWAGTDGLGDTKPDIVIACAGDVVTMEAIAAAEILKVALPELKVRVVNVVDLMSLYRPKDHPHGMSVKDFSDTFTDDVDVIFAFHGYPGAIHQLVHGRPDADRFRARGFREQGTTTTPFDMVVRNKVDRYHLVMDAINNAHYRPEGSHELYQWCESQLVRHSEYIVENLQDMPEIRDWQLGDDASGAVTQFGGKQVAPRPGAGTVARRAGGKGTVAKAQAADTPAARGADVGDTGKQAQPGADAPSKKDADVKKGTDLKKDTGPKKK</sequence>
<feature type="domain" description="Xylulose 5-phosphate/Fructose 6-phosphate phosphoketolase N-terminal" evidence="7">
    <location>
        <begin position="10"/>
        <end position="369"/>
    </location>
</feature>
<feature type="compositionally biased region" description="Basic and acidic residues" evidence="5">
    <location>
        <begin position="854"/>
        <end position="876"/>
    </location>
</feature>
<dbReference type="GO" id="GO:0005975">
    <property type="term" value="P:carbohydrate metabolic process"/>
    <property type="evidence" value="ECO:0007669"/>
    <property type="project" value="InterPro"/>
</dbReference>
<dbReference type="InterPro" id="IPR029061">
    <property type="entry name" value="THDP-binding"/>
</dbReference>
<proteinExistence type="inferred from homology"/>
<comment type="cofactor">
    <cofactor evidence="1">
        <name>thiamine diphosphate</name>
        <dbReference type="ChEBI" id="CHEBI:58937"/>
    </cofactor>
</comment>
<dbReference type="Pfam" id="PF03894">
    <property type="entry name" value="XFP"/>
    <property type="match status" value="1"/>
</dbReference>
<dbReference type="AlphaFoldDB" id="A0A0B7NXS6"/>
<reference evidence="8" key="1">
    <citation type="submission" date="2014-08" db="EMBL/GenBank/DDBJ databases">
        <authorList>
            <person name="Falentin Helene"/>
        </authorList>
    </citation>
    <scope>NUCLEOTIDE SEQUENCE</scope>
</reference>
<dbReference type="InterPro" id="IPR009014">
    <property type="entry name" value="Transketo_C/PFOR_II"/>
</dbReference>
<dbReference type="GO" id="GO:0000287">
    <property type="term" value="F:magnesium ion binding"/>
    <property type="evidence" value="ECO:0007669"/>
    <property type="project" value="UniProtKB-ARBA"/>
</dbReference>
<evidence type="ECO:0000259" key="6">
    <source>
        <dbReference type="Pfam" id="PF09363"/>
    </source>
</evidence>
<dbReference type="Pfam" id="PF09363">
    <property type="entry name" value="XFP_C"/>
    <property type="match status" value="1"/>
</dbReference>
<dbReference type="InterPro" id="IPR018969">
    <property type="entry name" value="Xul5P/Fru6P_PKetolase_C"/>
</dbReference>
<dbReference type="SUPFAM" id="SSF52518">
    <property type="entry name" value="Thiamin diphosphate-binding fold (THDP-binding)"/>
    <property type="match status" value="2"/>
</dbReference>
<evidence type="ECO:0000256" key="3">
    <source>
        <dbReference type="ARBA" id="ARBA00023052"/>
    </source>
</evidence>
<feature type="region of interest" description="Disordered" evidence="5">
    <location>
        <begin position="800"/>
        <end position="876"/>
    </location>
</feature>
<dbReference type="NCBIfam" id="NF003619">
    <property type="entry name" value="PRK05261.1-4"/>
    <property type="match status" value="1"/>
</dbReference>
<dbReference type="PANTHER" id="PTHR31273:SF0">
    <property type="entry name" value="PHOSPHOKETOLASE-RELATED"/>
    <property type="match status" value="1"/>
</dbReference>
<dbReference type="InterPro" id="IPR018970">
    <property type="entry name" value="Xul5P/Fru6P_PKetolase_N"/>
</dbReference>
<comment type="similarity">
    <text evidence="2">Belongs to the XFP family.</text>
</comment>
<evidence type="ECO:0000256" key="5">
    <source>
        <dbReference type="SAM" id="MobiDB-lite"/>
    </source>
</evidence>
<organism evidence="8">
    <name type="scientific">Propionibacterium freudenreichii subsp. freudenreichii</name>
    <dbReference type="NCBI Taxonomy" id="66712"/>
    <lineage>
        <taxon>Bacteria</taxon>
        <taxon>Bacillati</taxon>
        <taxon>Actinomycetota</taxon>
        <taxon>Actinomycetes</taxon>
        <taxon>Propionibacteriales</taxon>
        <taxon>Propionibacteriaceae</taxon>
        <taxon>Propionibacterium</taxon>
    </lineage>
</organism>
<evidence type="ECO:0000256" key="1">
    <source>
        <dbReference type="ARBA" id="ARBA00001964"/>
    </source>
</evidence>